<name>A0A318ENP3_9FIRM</name>
<dbReference type="RefSeq" id="WP_110290838.1">
    <property type="nucleotide sequence ID" value="NZ_QICS01000003.1"/>
</dbReference>
<evidence type="ECO:0000259" key="1">
    <source>
        <dbReference type="Pfam" id="PF03432"/>
    </source>
</evidence>
<dbReference type="Proteomes" id="UP000247523">
    <property type="component" value="Unassembled WGS sequence"/>
</dbReference>
<protein>
    <submittedName>
        <fullName evidence="2">Relaxase/mobilization nuclease-like protein</fullName>
    </submittedName>
</protein>
<gene>
    <name evidence="2" type="ORF">C8E03_103266</name>
</gene>
<dbReference type="EMBL" id="QICS01000003">
    <property type="protein sequence ID" value="PXV91705.1"/>
    <property type="molecule type" value="Genomic_DNA"/>
</dbReference>
<feature type="domain" description="MobA/VirD2-like nuclease" evidence="1">
    <location>
        <begin position="27"/>
        <end position="156"/>
    </location>
</feature>
<dbReference type="Pfam" id="PF03432">
    <property type="entry name" value="Relaxase"/>
    <property type="match status" value="1"/>
</dbReference>
<proteinExistence type="predicted"/>
<dbReference type="InterPro" id="IPR005094">
    <property type="entry name" value="Endonuclease_MobA/VirD2"/>
</dbReference>
<evidence type="ECO:0000313" key="2">
    <source>
        <dbReference type="EMBL" id="PXV91705.1"/>
    </source>
</evidence>
<evidence type="ECO:0000313" key="3">
    <source>
        <dbReference type="Proteomes" id="UP000247523"/>
    </source>
</evidence>
<accession>A0A318ENP3</accession>
<comment type="caution">
    <text evidence="2">The sequence shown here is derived from an EMBL/GenBank/DDBJ whole genome shotgun (WGS) entry which is preliminary data.</text>
</comment>
<dbReference type="AlphaFoldDB" id="A0A318ENP3"/>
<sequence>MAISKIMHMNSEKNRNPAQHLQNALEYIQNPDKTEKLLFVGSVNCPPKTAFEQMMNTKKMFQKTDKRQGYHIVLALKPGEGTPEIAYDMAKRFTEEFLGDRYEAVYAVHVDKDHIHSHIVWNSVSFIDGKKYDYKKGDWKHVIQPITNKLCREYGLSVIEAEYVKNSQNLSRKEWQFEQTFKEMIYRDAMFCASYAGSMEHFLFLMQRLGYEFKPKEYLTVKMPRRKLYHRLDKMDEYFAEGRFKYCFEYSSMHIPHFYSTDPTWKKRSNMSPYQKKFYGKLYRLRMIEQKRFYVASAKYAKDLMLFHKLQEEYLFLANNNIRTIEELLEIRESKQNRIDEITKIQDTIYKQNSSKKRACKTDGDWRVYQKWHIDEYNKLDKLKVEKKEAKGMVAMAEHCLAEKLDTAIDLILEDEEIDSTNKVKIPEFVAEKVVEADVMVMDSYLESNQLFEKKPVEMDPLFCEQIQQSVEEEPVVYTEPLPDSFNDYSLLSVEEKVKLYQMTGKEDTYLMVEVYFKRIGHPIYCGEVYDEAKELEIAYKSSLVDEQAEIIAVQMLVDGISPESYSLLSVASKTKYFEFDMTDNNYNLNLYKEVMRKMNQKMSSSELFEGYQEIYEAKMMRRAGGMQEKKWDRSR</sequence>
<organism evidence="2 3">
    <name type="scientific">Lachnotalea glycerini</name>
    <dbReference type="NCBI Taxonomy" id="1763509"/>
    <lineage>
        <taxon>Bacteria</taxon>
        <taxon>Bacillati</taxon>
        <taxon>Bacillota</taxon>
        <taxon>Clostridia</taxon>
        <taxon>Lachnospirales</taxon>
        <taxon>Lachnospiraceae</taxon>
        <taxon>Lachnotalea</taxon>
    </lineage>
</organism>
<reference evidence="2 3" key="1">
    <citation type="submission" date="2018-05" db="EMBL/GenBank/DDBJ databases">
        <title>Genomic Encyclopedia of Type Strains, Phase IV (KMG-IV): sequencing the most valuable type-strain genomes for metagenomic binning, comparative biology and taxonomic classification.</title>
        <authorList>
            <person name="Goeker M."/>
        </authorList>
    </citation>
    <scope>NUCLEOTIDE SEQUENCE [LARGE SCALE GENOMIC DNA]</scope>
    <source>
        <strain evidence="2 3">DSM 28816</strain>
    </source>
</reference>